<dbReference type="EMBL" id="QWET01000009">
    <property type="protein sequence ID" value="RIH64604.1"/>
    <property type="molecule type" value="Genomic_DNA"/>
</dbReference>
<reference evidence="2 3" key="1">
    <citation type="journal article" date="2015" name="Int. J. Syst. Evol. Microbiol.">
        <title>Mariniphaga sediminis sp. nov., isolated from coastal sediment.</title>
        <authorList>
            <person name="Wang F.Q."/>
            <person name="Shen Q.Y."/>
            <person name="Chen G.J."/>
            <person name="Du Z.J."/>
        </authorList>
    </citation>
    <scope>NUCLEOTIDE SEQUENCE [LARGE SCALE GENOMIC DNA]</scope>
    <source>
        <strain evidence="2 3">SY21</strain>
    </source>
</reference>
<sequence>MMKSKKMKLLTLTLFLLPLCVIWLGTGCEKDQDEYSGYVEGYIVGSFQCNNNAKERGFCIILENNADSIFTFSVAEKDFDFPQGIIKPGHDAFSGGPYFFPDSLRYKFKLRFKFREPDESEVVDCPLAFYTVGTPFPWEEWNDVIIKDVSKLF</sequence>
<comment type="caution">
    <text evidence="2">The sequence shown here is derived from an EMBL/GenBank/DDBJ whole genome shotgun (WGS) entry which is preliminary data.</text>
</comment>
<protein>
    <recommendedName>
        <fullName evidence="4">DUF4377 domain-containing protein</fullName>
    </recommendedName>
</protein>
<accession>A0A399CY59</accession>
<dbReference type="AlphaFoldDB" id="A0A399CY59"/>
<gene>
    <name evidence="2" type="ORF">D1164_13235</name>
</gene>
<feature type="signal peptide" evidence="1">
    <location>
        <begin position="1"/>
        <end position="23"/>
    </location>
</feature>
<keyword evidence="1" id="KW-0732">Signal</keyword>
<evidence type="ECO:0000313" key="2">
    <source>
        <dbReference type="EMBL" id="RIH64604.1"/>
    </source>
</evidence>
<evidence type="ECO:0008006" key="4">
    <source>
        <dbReference type="Google" id="ProtNLM"/>
    </source>
</evidence>
<dbReference type="Proteomes" id="UP000266441">
    <property type="component" value="Unassembled WGS sequence"/>
</dbReference>
<dbReference type="PROSITE" id="PS51257">
    <property type="entry name" value="PROKAR_LIPOPROTEIN"/>
    <property type="match status" value="1"/>
</dbReference>
<keyword evidence="3" id="KW-1185">Reference proteome</keyword>
<name>A0A399CY59_9BACT</name>
<organism evidence="2 3">
    <name type="scientific">Mariniphaga sediminis</name>
    <dbReference type="NCBI Taxonomy" id="1628158"/>
    <lineage>
        <taxon>Bacteria</taxon>
        <taxon>Pseudomonadati</taxon>
        <taxon>Bacteroidota</taxon>
        <taxon>Bacteroidia</taxon>
        <taxon>Marinilabiliales</taxon>
        <taxon>Prolixibacteraceae</taxon>
        <taxon>Mariniphaga</taxon>
    </lineage>
</organism>
<feature type="chain" id="PRO_5017332293" description="DUF4377 domain-containing protein" evidence="1">
    <location>
        <begin position="24"/>
        <end position="153"/>
    </location>
</feature>
<proteinExistence type="predicted"/>
<evidence type="ECO:0000313" key="3">
    <source>
        <dbReference type="Proteomes" id="UP000266441"/>
    </source>
</evidence>
<evidence type="ECO:0000256" key="1">
    <source>
        <dbReference type="SAM" id="SignalP"/>
    </source>
</evidence>